<dbReference type="GO" id="GO:0005576">
    <property type="term" value="C:extracellular region"/>
    <property type="evidence" value="ECO:0007669"/>
    <property type="project" value="UniProtKB-SubCell"/>
</dbReference>
<sequence length="179" mass="18912">MAANASKTRCGRRAPSAGQCSGQWTGALCQHPNPCFGSNRCLNGGTCVTVAAPAGASHSFPSFKCLCRLGYSASLCEIQLPSVCDRNPCLNDGKCQLKNSLQDFQCVCADGWTGRLCALEDHCAQNQCKNGAKCVSKGRGYDCECAKGFSGRHCTQDVDECAAEDMCSGNGFCLNTFGH</sequence>
<dbReference type="OrthoDB" id="283575at2759"/>
<dbReference type="EMBL" id="OC965793">
    <property type="protein sequence ID" value="CAD7665981.1"/>
    <property type="molecule type" value="Genomic_DNA"/>
</dbReference>
<feature type="domain" description="EGF-like" evidence="9">
    <location>
        <begin position="119"/>
        <end position="155"/>
    </location>
</feature>
<evidence type="ECO:0000256" key="7">
    <source>
        <dbReference type="ARBA" id="ARBA00023180"/>
    </source>
</evidence>
<dbReference type="EMBL" id="CAJPVJ010050968">
    <property type="protein sequence ID" value="CAG2183112.1"/>
    <property type="molecule type" value="Genomic_DNA"/>
</dbReference>
<keyword evidence="2" id="KW-0964">Secreted</keyword>
<evidence type="ECO:0000256" key="5">
    <source>
        <dbReference type="ARBA" id="ARBA00022737"/>
    </source>
</evidence>
<dbReference type="InterPro" id="IPR051022">
    <property type="entry name" value="Notch_Cell-Fate_Det"/>
</dbReference>
<dbReference type="SUPFAM" id="SSF57196">
    <property type="entry name" value="EGF/Laminin"/>
    <property type="match status" value="3"/>
</dbReference>
<evidence type="ECO:0000313" key="11">
    <source>
        <dbReference type="Proteomes" id="UP000728032"/>
    </source>
</evidence>
<dbReference type="SMART" id="SM00181">
    <property type="entry name" value="EGF"/>
    <property type="match status" value="3"/>
</dbReference>
<keyword evidence="6 8" id="KW-1015">Disulfide bond</keyword>
<evidence type="ECO:0000256" key="1">
    <source>
        <dbReference type="ARBA" id="ARBA00004613"/>
    </source>
</evidence>
<dbReference type="Gene3D" id="2.10.25.10">
    <property type="entry name" value="Laminin"/>
    <property type="match status" value="3"/>
</dbReference>
<comment type="caution">
    <text evidence="8">Lacks conserved residue(s) required for the propagation of feature annotation.</text>
</comment>
<feature type="domain" description="EGF-like" evidence="9">
    <location>
        <begin position="31"/>
        <end position="77"/>
    </location>
</feature>
<keyword evidence="5" id="KW-0677">Repeat</keyword>
<dbReference type="PROSITE" id="PS00022">
    <property type="entry name" value="EGF_1"/>
    <property type="match status" value="2"/>
</dbReference>
<name>A0A7R9MVH1_9ACAR</name>
<feature type="domain" description="EGF-like" evidence="9">
    <location>
        <begin position="80"/>
        <end position="118"/>
    </location>
</feature>
<reference evidence="10" key="1">
    <citation type="submission" date="2020-11" db="EMBL/GenBank/DDBJ databases">
        <authorList>
            <person name="Tran Van P."/>
        </authorList>
    </citation>
    <scope>NUCLEOTIDE SEQUENCE</scope>
</reference>
<dbReference type="CDD" id="cd00054">
    <property type="entry name" value="EGF_CA"/>
    <property type="match status" value="1"/>
</dbReference>
<feature type="disulfide bond" evidence="8">
    <location>
        <begin position="89"/>
        <end position="106"/>
    </location>
</feature>
<protein>
    <recommendedName>
        <fullName evidence="9">EGF-like domain-containing protein</fullName>
    </recommendedName>
</protein>
<dbReference type="PROSITE" id="PS50026">
    <property type="entry name" value="EGF_3"/>
    <property type="match status" value="3"/>
</dbReference>
<dbReference type="Pfam" id="PF00008">
    <property type="entry name" value="EGF"/>
    <property type="match status" value="2"/>
</dbReference>
<dbReference type="PROSITE" id="PS01186">
    <property type="entry name" value="EGF_2"/>
    <property type="match status" value="3"/>
</dbReference>
<feature type="disulfide bond" evidence="8">
    <location>
        <begin position="108"/>
        <end position="117"/>
    </location>
</feature>
<gene>
    <name evidence="10" type="ORF">ONB1V03_LOCUS22533</name>
</gene>
<organism evidence="10">
    <name type="scientific">Oppiella nova</name>
    <dbReference type="NCBI Taxonomy" id="334625"/>
    <lineage>
        <taxon>Eukaryota</taxon>
        <taxon>Metazoa</taxon>
        <taxon>Ecdysozoa</taxon>
        <taxon>Arthropoda</taxon>
        <taxon>Chelicerata</taxon>
        <taxon>Arachnida</taxon>
        <taxon>Acari</taxon>
        <taxon>Acariformes</taxon>
        <taxon>Sarcoptiformes</taxon>
        <taxon>Oribatida</taxon>
        <taxon>Brachypylina</taxon>
        <taxon>Oppioidea</taxon>
        <taxon>Oppiidae</taxon>
        <taxon>Oppiella</taxon>
    </lineage>
</organism>
<evidence type="ECO:0000313" key="10">
    <source>
        <dbReference type="EMBL" id="CAD7665981.1"/>
    </source>
</evidence>
<dbReference type="GO" id="GO:0005509">
    <property type="term" value="F:calcium ion binding"/>
    <property type="evidence" value="ECO:0007669"/>
    <property type="project" value="InterPro"/>
</dbReference>
<evidence type="ECO:0000256" key="8">
    <source>
        <dbReference type="PROSITE-ProRule" id="PRU00076"/>
    </source>
</evidence>
<keyword evidence="3 8" id="KW-0245">EGF-like domain</keyword>
<evidence type="ECO:0000259" key="9">
    <source>
        <dbReference type="PROSITE" id="PS50026"/>
    </source>
</evidence>
<dbReference type="InterPro" id="IPR001881">
    <property type="entry name" value="EGF-like_Ca-bd_dom"/>
</dbReference>
<feature type="disulfide bond" evidence="8">
    <location>
        <begin position="67"/>
        <end position="76"/>
    </location>
</feature>
<dbReference type="PANTHER" id="PTHR24049">
    <property type="entry name" value="CRUMBS FAMILY MEMBER"/>
    <property type="match status" value="1"/>
</dbReference>
<dbReference type="AlphaFoldDB" id="A0A7R9MVH1"/>
<evidence type="ECO:0000256" key="6">
    <source>
        <dbReference type="ARBA" id="ARBA00023157"/>
    </source>
</evidence>
<accession>A0A7R9MVH1</accession>
<dbReference type="FunFam" id="2.10.25.10:FF:000045">
    <property type="entry name" value="Slit guidance ligand 2"/>
    <property type="match status" value="1"/>
</dbReference>
<dbReference type="Proteomes" id="UP000728032">
    <property type="component" value="Unassembled WGS sequence"/>
</dbReference>
<dbReference type="InterPro" id="IPR000742">
    <property type="entry name" value="EGF"/>
</dbReference>
<dbReference type="GO" id="GO:0071944">
    <property type="term" value="C:cell periphery"/>
    <property type="evidence" value="ECO:0007669"/>
    <property type="project" value="UniProtKB-ARBA"/>
</dbReference>
<keyword evidence="4" id="KW-0732">Signal</keyword>
<feature type="non-terminal residue" evidence="10">
    <location>
        <position position="1"/>
    </location>
</feature>
<evidence type="ECO:0000256" key="3">
    <source>
        <dbReference type="ARBA" id="ARBA00022536"/>
    </source>
</evidence>
<keyword evidence="7" id="KW-0325">Glycoprotein</keyword>
<feature type="disulfide bond" evidence="8">
    <location>
        <begin position="145"/>
        <end position="154"/>
    </location>
</feature>
<keyword evidence="11" id="KW-1185">Reference proteome</keyword>
<comment type="subcellular location">
    <subcellularLocation>
        <location evidence="1">Secreted</location>
    </subcellularLocation>
</comment>
<proteinExistence type="predicted"/>
<dbReference type="GO" id="GO:0007399">
    <property type="term" value="P:nervous system development"/>
    <property type="evidence" value="ECO:0007669"/>
    <property type="project" value="UniProtKB-ARBA"/>
</dbReference>
<evidence type="ECO:0000256" key="2">
    <source>
        <dbReference type="ARBA" id="ARBA00022525"/>
    </source>
</evidence>
<dbReference type="SMART" id="SM00179">
    <property type="entry name" value="EGF_CA"/>
    <property type="match status" value="3"/>
</dbReference>
<dbReference type="FunFam" id="2.10.25.10:FF:000185">
    <property type="entry name" value="basement membrane-specific heparan sulfate proteoglycan core protein-like"/>
    <property type="match status" value="1"/>
</dbReference>
<evidence type="ECO:0000256" key="4">
    <source>
        <dbReference type="ARBA" id="ARBA00022729"/>
    </source>
</evidence>